<reference evidence="2" key="1">
    <citation type="journal article" date="2011" name="Nature">
        <title>Genome sequence and analysis of the tuber crop potato.</title>
        <authorList>
            <consortium name="The Potato Genome Sequencing Consortium"/>
        </authorList>
    </citation>
    <scope>NUCLEOTIDE SEQUENCE [LARGE SCALE GENOMIC DNA]</scope>
    <source>
        <strain evidence="2">cv. DM1-3 516 R44</strain>
    </source>
</reference>
<organism evidence="1 2">
    <name type="scientific">Solanum tuberosum</name>
    <name type="common">Potato</name>
    <dbReference type="NCBI Taxonomy" id="4113"/>
    <lineage>
        <taxon>Eukaryota</taxon>
        <taxon>Viridiplantae</taxon>
        <taxon>Streptophyta</taxon>
        <taxon>Embryophyta</taxon>
        <taxon>Tracheophyta</taxon>
        <taxon>Spermatophyta</taxon>
        <taxon>Magnoliopsida</taxon>
        <taxon>eudicotyledons</taxon>
        <taxon>Gunneridae</taxon>
        <taxon>Pentapetalae</taxon>
        <taxon>asterids</taxon>
        <taxon>lamiids</taxon>
        <taxon>Solanales</taxon>
        <taxon>Solanaceae</taxon>
        <taxon>Solanoideae</taxon>
        <taxon>Solaneae</taxon>
        <taxon>Solanum</taxon>
    </lineage>
</organism>
<protein>
    <submittedName>
        <fullName evidence="1">Uncharacterized protein</fullName>
    </submittedName>
</protein>
<reference evidence="1" key="2">
    <citation type="submission" date="2015-06" db="UniProtKB">
        <authorList>
            <consortium name="EnsemblPlants"/>
        </authorList>
    </citation>
    <scope>IDENTIFICATION</scope>
    <source>
        <strain evidence="1">DM1-3 516 R44</strain>
    </source>
</reference>
<sequence>MSLVQARNHTRLTTIKTQHTQGKLQGKEHHIFIIILESNNRIIKYELISRRKHNIADSWSCHKDTAEYTKITTIESIKDNDKSKGGKGLCR</sequence>
<dbReference type="Gramene" id="PGSC0003DMT400056378">
    <property type="protein sequence ID" value="PGSC0003DMT400056378"/>
    <property type="gene ID" value="PGSC0003DMG400021905"/>
</dbReference>
<proteinExistence type="predicted"/>
<evidence type="ECO:0000313" key="2">
    <source>
        <dbReference type="Proteomes" id="UP000011115"/>
    </source>
</evidence>
<dbReference type="AlphaFoldDB" id="M1BZC9"/>
<dbReference type="HOGENOM" id="CLU_2431296_0_0_1"/>
<evidence type="ECO:0000313" key="1">
    <source>
        <dbReference type="EnsemblPlants" id="PGSC0003DMT400056378"/>
    </source>
</evidence>
<dbReference type="EnsemblPlants" id="PGSC0003DMT400056378">
    <property type="protein sequence ID" value="PGSC0003DMT400056378"/>
    <property type="gene ID" value="PGSC0003DMG400021905"/>
</dbReference>
<accession>M1BZC9</accession>
<dbReference type="Proteomes" id="UP000011115">
    <property type="component" value="Unassembled WGS sequence"/>
</dbReference>
<dbReference type="InParanoid" id="M1BZC9"/>
<name>M1BZC9_SOLTU</name>
<dbReference type="PaxDb" id="4113-PGSC0003DMT400056378"/>
<keyword evidence="2" id="KW-1185">Reference proteome</keyword>